<feature type="transmembrane region" description="Helical" evidence="8">
    <location>
        <begin position="301"/>
        <end position="322"/>
    </location>
</feature>
<evidence type="ECO:0000256" key="2">
    <source>
        <dbReference type="ARBA" id="ARBA00022475"/>
    </source>
</evidence>
<dbReference type="PANTHER" id="PTHR22926">
    <property type="entry name" value="PHOSPHO-N-ACETYLMURAMOYL-PENTAPEPTIDE-TRANSFERASE"/>
    <property type="match status" value="1"/>
</dbReference>
<feature type="transmembrane region" description="Helical" evidence="8">
    <location>
        <begin position="221"/>
        <end position="241"/>
    </location>
</feature>
<dbReference type="Pfam" id="PF00953">
    <property type="entry name" value="Glycos_transf_4"/>
    <property type="match status" value="1"/>
</dbReference>
<feature type="binding site" evidence="7">
    <location>
        <position position="158"/>
    </location>
    <ligand>
        <name>Mg(2+)</name>
        <dbReference type="ChEBI" id="CHEBI:18420"/>
    </ligand>
</feature>
<feature type="transmembrane region" description="Helical" evidence="8">
    <location>
        <begin position="6"/>
        <end position="31"/>
    </location>
</feature>
<dbReference type="OrthoDB" id="9783652at2"/>
<dbReference type="GO" id="GO:0046872">
    <property type="term" value="F:metal ion binding"/>
    <property type="evidence" value="ECO:0007669"/>
    <property type="project" value="UniProtKB-KW"/>
</dbReference>
<feature type="transmembrane region" description="Helical" evidence="8">
    <location>
        <begin position="135"/>
        <end position="154"/>
    </location>
</feature>
<protein>
    <submittedName>
        <fullName evidence="9">Undecaprenyl-phosphate alpha-N-acetylglucosaminyl 1-phosphate transferase</fullName>
    </submittedName>
</protein>
<keyword evidence="5 8" id="KW-1133">Transmembrane helix</keyword>
<accession>A0A8J2U580</accession>
<dbReference type="GO" id="GO:0071555">
    <property type="term" value="P:cell wall organization"/>
    <property type="evidence" value="ECO:0007669"/>
    <property type="project" value="TreeGrafter"/>
</dbReference>
<dbReference type="EMBL" id="BMDX01000009">
    <property type="protein sequence ID" value="GGA78403.1"/>
    <property type="molecule type" value="Genomic_DNA"/>
</dbReference>
<comment type="caution">
    <text evidence="9">The sequence shown here is derived from an EMBL/GenBank/DDBJ whole genome shotgun (WGS) entry which is preliminary data.</text>
</comment>
<keyword evidence="10" id="KW-1185">Reference proteome</keyword>
<dbReference type="InterPro" id="IPR000715">
    <property type="entry name" value="Glycosyl_transferase_4"/>
</dbReference>
<keyword evidence="4 8" id="KW-0812">Transmembrane</keyword>
<organism evidence="9 10">
    <name type="scientific">Neiella marina</name>
    <dbReference type="NCBI Taxonomy" id="508461"/>
    <lineage>
        <taxon>Bacteria</taxon>
        <taxon>Pseudomonadati</taxon>
        <taxon>Pseudomonadota</taxon>
        <taxon>Gammaproteobacteria</taxon>
        <taxon>Alteromonadales</taxon>
        <taxon>Echinimonadaceae</taxon>
        <taxon>Neiella</taxon>
    </lineage>
</organism>
<evidence type="ECO:0000313" key="10">
    <source>
        <dbReference type="Proteomes" id="UP000619743"/>
    </source>
</evidence>
<evidence type="ECO:0000256" key="4">
    <source>
        <dbReference type="ARBA" id="ARBA00022692"/>
    </source>
</evidence>
<comment type="subcellular location">
    <subcellularLocation>
        <location evidence="1">Cell membrane</location>
        <topology evidence="1">Multi-pass membrane protein</topology>
    </subcellularLocation>
</comment>
<evidence type="ECO:0000256" key="1">
    <source>
        <dbReference type="ARBA" id="ARBA00004651"/>
    </source>
</evidence>
<dbReference type="AlphaFoldDB" id="A0A8J2U580"/>
<feature type="transmembrane region" description="Helical" evidence="8">
    <location>
        <begin position="328"/>
        <end position="346"/>
    </location>
</feature>
<feature type="transmembrane region" description="Helical" evidence="8">
    <location>
        <begin position="192"/>
        <end position="209"/>
    </location>
</feature>
<feature type="transmembrane region" description="Helical" evidence="8">
    <location>
        <begin position="166"/>
        <end position="186"/>
    </location>
</feature>
<feature type="transmembrane region" description="Helical" evidence="8">
    <location>
        <begin position="76"/>
        <end position="93"/>
    </location>
</feature>
<evidence type="ECO:0000256" key="6">
    <source>
        <dbReference type="ARBA" id="ARBA00023136"/>
    </source>
</evidence>
<reference evidence="10" key="1">
    <citation type="journal article" date="2019" name="Int. J. Syst. Evol. Microbiol.">
        <title>The Global Catalogue of Microorganisms (GCM) 10K type strain sequencing project: providing services to taxonomists for standard genome sequencing and annotation.</title>
        <authorList>
            <consortium name="The Broad Institute Genomics Platform"/>
            <consortium name="The Broad Institute Genome Sequencing Center for Infectious Disease"/>
            <person name="Wu L."/>
            <person name="Ma J."/>
        </authorList>
    </citation>
    <scope>NUCLEOTIDE SEQUENCE [LARGE SCALE GENOMIC DNA]</scope>
    <source>
        <strain evidence="10">CGMCC 1.10130</strain>
    </source>
</reference>
<gene>
    <name evidence="9" type="primary">wecA</name>
    <name evidence="9" type="ORF">GCM10011369_20370</name>
</gene>
<dbReference type="GO" id="GO:0009103">
    <property type="term" value="P:lipopolysaccharide biosynthetic process"/>
    <property type="evidence" value="ECO:0007669"/>
    <property type="project" value="TreeGrafter"/>
</dbReference>
<dbReference type="Proteomes" id="UP000619743">
    <property type="component" value="Unassembled WGS sequence"/>
</dbReference>
<evidence type="ECO:0000256" key="7">
    <source>
        <dbReference type="PIRSR" id="PIRSR600715-1"/>
    </source>
</evidence>
<feature type="transmembrane region" description="Helical" evidence="8">
    <location>
        <begin position="52"/>
        <end position="70"/>
    </location>
</feature>
<dbReference type="RefSeq" id="WP_087505710.1">
    <property type="nucleotide sequence ID" value="NZ_BMDX01000009.1"/>
</dbReference>
<evidence type="ECO:0000256" key="5">
    <source>
        <dbReference type="ARBA" id="ARBA00022989"/>
    </source>
</evidence>
<keyword evidence="2" id="KW-1003">Cell membrane</keyword>
<feature type="binding site" evidence="7">
    <location>
        <position position="224"/>
    </location>
    <ligand>
        <name>Mg(2+)</name>
        <dbReference type="ChEBI" id="CHEBI:18420"/>
    </ligand>
</feature>
<keyword evidence="6 8" id="KW-0472">Membrane</keyword>
<dbReference type="GO" id="GO:0016780">
    <property type="term" value="F:phosphotransferase activity, for other substituted phosphate groups"/>
    <property type="evidence" value="ECO:0007669"/>
    <property type="project" value="InterPro"/>
</dbReference>
<feature type="transmembrane region" description="Helical" evidence="8">
    <location>
        <begin position="253"/>
        <end position="274"/>
    </location>
</feature>
<keyword evidence="7" id="KW-0460">Magnesium</keyword>
<sequence length="370" mass="40150">MQVDWVLLLQVLLLTAFTTFVIIEFVTPLAVKLGLVDRPNNTRKHHVGDVPLAGGIAVFISTAVGCIFWLGASVDIMKFYLLASSFVVFVGILDDKYELSVRARLVGQTIVSFLIVVGAQTHLSSLGDLFGFGDITLNPSAAFLLTVFAVLAVINAFNMLDGMDGLLGCVSIVPLMSAGLLMMNSAMPYQCLVSLIIASAIVPFLVYNIGVPGSKNLTKIFLGDAGSMFLGLSVVFLMISGSQGEQVAFNPVTALWLTAIPLMDLATVTARRIYKRSPIFNADKEHLHHVLMRAGFTRKQILLLVMSSSLLFAVIGVLGQKAGMPEPLMFGAFLACFGCYAVLIHGRIRQHKFLTFLAGLLNRRRQTEFS</sequence>
<evidence type="ECO:0000256" key="3">
    <source>
        <dbReference type="ARBA" id="ARBA00022679"/>
    </source>
</evidence>
<keyword evidence="3 9" id="KW-0808">Transferase</keyword>
<name>A0A8J2U580_9GAMM</name>
<comment type="cofactor">
    <cofactor evidence="7">
        <name>Mg(2+)</name>
        <dbReference type="ChEBI" id="CHEBI:18420"/>
    </cofactor>
</comment>
<dbReference type="PANTHER" id="PTHR22926:SF3">
    <property type="entry name" value="UNDECAPRENYL-PHOSPHATE ALPHA-N-ACETYLGLUCOSAMINYL 1-PHOSPHATE TRANSFERASE"/>
    <property type="match status" value="1"/>
</dbReference>
<dbReference type="GO" id="GO:0044038">
    <property type="term" value="P:cell wall macromolecule biosynthetic process"/>
    <property type="evidence" value="ECO:0007669"/>
    <property type="project" value="TreeGrafter"/>
</dbReference>
<dbReference type="GO" id="GO:0005886">
    <property type="term" value="C:plasma membrane"/>
    <property type="evidence" value="ECO:0007669"/>
    <property type="project" value="UniProtKB-SubCell"/>
</dbReference>
<feature type="transmembrane region" description="Helical" evidence="8">
    <location>
        <begin position="105"/>
        <end position="123"/>
    </location>
</feature>
<keyword evidence="7" id="KW-0479">Metal-binding</keyword>
<proteinExistence type="predicted"/>
<dbReference type="CDD" id="cd06853">
    <property type="entry name" value="GT_WecA_like"/>
    <property type="match status" value="1"/>
</dbReference>
<evidence type="ECO:0000313" key="9">
    <source>
        <dbReference type="EMBL" id="GGA78403.1"/>
    </source>
</evidence>
<evidence type="ECO:0000256" key="8">
    <source>
        <dbReference type="SAM" id="Phobius"/>
    </source>
</evidence>